<protein>
    <submittedName>
        <fullName evidence="1">Uncharacterized protein</fullName>
    </submittedName>
</protein>
<proteinExistence type="predicted"/>
<reference evidence="1" key="1">
    <citation type="journal article" date="2020" name="Nature">
        <title>Giant virus diversity and host interactions through global metagenomics.</title>
        <authorList>
            <person name="Schulz F."/>
            <person name="Roux S."/>
            <person name="Paez-Espino D."/>
            <person name="Jungbluth S."/>
            <person name="Walsh D.A."/>
            <person name="Denef V.J."/>
            <person name="McMahon K.D."/>
            <person name="Konstantinidis K.T."/>
            <person name="Eloe-Fadrosh E.A."/>
            <person name="Kyrpides N.C."/>
            <person name="Woyke T."/>
        </authorList>
    </citation>
    <scope>NUCLEOTIDE SEQUENCE</scope>
    <source>
        <strain evidence="1">GVMAG-M-3300023174-111</strain>
    </source>
</reference>
<name>A0A6C0D2U0_9ZZZZ</name>
<dbReference type="AlphaFoldDB" id="A0A6C0D2U0"/>
<dbReference type="EMBL" id="MN739531">
    <property type="protein sequence ID" value="QHT11108.1"/>
    <property type="molecule type" value="Genomic_DNA"/>
</dbReference>
<accession>A0A6C0D2U0</accession>
<evidence type="ECO:0000313" key="1">
    <source>
        <dbReference type="EMBL" id="QHT11108.1"/>
    </source>
</evidence>
<organism evidence="1">
    <name type="scientific">viral metagenome</name>
    <dbReference type="NCBI Taxonomy" id="1070528"/>
    <lineage>
        <taxon>unclassified sequences</taxon>
        <taxon>metagenomes</taxon>
        <taxon>organismal metagenomes</taxon>
    </lineage>
</organism>
<sequence>MSEHSEFIPFTREVEYIKTKKEPCNDSIVQSVVSAFLERSRIGQIKYGTNLDRTDLTTLQWIQHAQEELMDGILYLEKLKQTFTP</sequence>